<protein>
    <submittedName>
        <fullName evidence="1">Uncharacterized protein</fullName>
    </submittedName>
</protein>
<sequence length="93" mass="11231">NRMPNEQLLQLTGQPHISDLLVRNCLRWFGHVNRMHAEDNEPLIVKKVVFSYFTRANKPRNMGTQKRWLDKIAEDLEKFNIRNWQRETLDKNK</sequence>
<accession>A0A8S3FG55</accession>
<organism evidence="1 2">
    <name type="scientific">Rotaria magnacalcarata</name>
    <dbReference type="NCBI Taxonomy" id="392030"/>
    <lineage>
        <taxon>Eukaryota</taxon>
        <taxon>Metazoa</taxon>
        <taxon>Spiralia</taxon>
        <taxon>Gnathifera</taxon>
        <taxon>Rotifera</taxon>
        <taxon>Eurotatoria</taxon>
        <taxon>Bdelloidea</taxon>
        <taxon>Philodinida</taxon>
        <taxon>Philodinidae</taxon>
        <taxon>Rotaria</taxon>
    </lineage>
</organism>
<gene>
    <name evidence="1" type="ORF">SMN809_LOCUS62499</name>
</gene>
<dbReference type="EMBL" id="CAJOBI010260239">
    <property type="protein sequence ID" value="CAF5120506.1"/>
    <property type="molecule type" value="Genomic_DNA"/>
</dbReference>
<name>A0A8S3FG55_9BILA</name>
<evidence type="ECO:0000313" key="2">
    <source>
        <dbReference type="Proteomes" id="UP000676336"/>
    </source>
</evidence>
<comment type="caution">
    <text evidence="1">The sequence shown here is derived from an EMBL/GenBank/DDBJ whole genome shotgun (WGS) entry which is preliminary data.</text>
</comment>
<feature type="non-terminal residue" evidence="1">
    <location>
        <position position="1"/>
    </location>
</feature>
<dbReference type="AlphaFoldDB" id="A0A8S3FG55"/>
<reference evidence="1" key="1">
    <citation type="submission" date="2021-02" db="EMBL/GenBank/DDBJ databases">
        <authorList>
            <person name="Nowell W R."/>
        </authorList>
    </citation>
    <scope>NUCLEOTIDE SEQUENCE</scope>
</reference>
<proteinExistence type="predicted"/>
<dbReference type="Proteomes" id="UP000676336">
    <property type="component" value="Unassembled WGS sequence"/>
</dbReference>
<evidence type="ECO:0000313" key="1">
    <source>
        <dbReference type="EMBL" id="CAF5120506.1"/>
    </source>
</evidence>